<accession>A0A060QEX6</accession>
<dbReference type="InterPro" id="IPR000150">
    <property type="entry name" value="Cof"/>
</dbReference>
<sequence length="270" mass="29451">MKQAVQLVLADVDGTLVTRDKILTPRAIRAVHALRERGIRFAVTSGRPPRGMAMLIEPLAIDMPIAGFNGGVLVHPDWSVIETKRLSHTQAEQVLKIITDHGADPWVYTGHDWFVHDHDAPHVSREEWTVKFAPRVDDVSRHLDDVVKITGVSDDAALMQKLERDLQEVLGQTASAACSQPYYVDVTNREANKGGVVTTLEALFDIPAASMVTLGDQPNDMLMFAKTGMSIAMGQANDTVKAAATHVSTSCEEEGFAIGLERYVLGDVAN</sequence>
<protein>
    <submittedName>
        <fullName evidence="1">Hydrolase (HAD superfamily)</fullName>
    </submittedName>
</protein>
<dbReference type="Pfam" id="PF08282">
    <property type="entry name" value="Hydrolase_3"/>
    <property type="match status" value="1"/>
</dbReference>
<comment type="caution">
    <text evidence="1">The sequence shown here is derived from an EMBL/GenBank/DDBJ whole genome shotgun (WGS) entry which is preliminary data.</text>
</comment>
<dbReference type="GO" id="GO:0000287">
    <property type="term" value="F:magnesium ion binding"/>
    <property type="evidence" value="ECO:0007669"/>
    <property type="project" value="TreeGrafter"/>
</dbReference>
<dbReference type="SFLD" id="SFLDS00003">
    <property type="entry name" value="Haloacid_Dehalogenase"/>
    <property type="match status" value="1"/>
</dbReference>
<dbReference type="PANTHER" id="PTHR10000">
    <property type="entry name" value="PHOSPHOSERINE PHOSPHATASE"/>
    <property type="match status" value="1"/>
</dbReference>
<dbReference type="NCBIfam" id="TIGR01484">
    <property type="entry name" value="HAD-SF-IIB"/>
    <property type="match status" value="1"/>
</dbReference>
<dbReference type="GO" id="GO:0016791">
    <property type="term" value="F:phosphatase activity"/>
    <property type="evidence" value="ECO:0007669"/>
    <property type="project" value="TreeGrafter"/>
</dbReference>
<dbReference type="AlphaFoldDB" id="A0A060QEX6"/>
<dbReference type="SFLD" id="SFLDG01140">
    <property type="entry name" value="C2.B:_Phosphomannomutase_and_P"/>
    <property type="match status" value="1"/>
</dbReference>
<dbReference type="SUPFAM" id="SSF56784">
    <property type="entry name" value="HAD-like"/>
    <property type="match status" value="1"/>
</dbReference>
<dbReference type="GO" id="GO:0005829">
    <property type="term" value="C:cytosol"/>
    <property type="evidence" value="ECO:0007669"/>
    <property type="project" value="TreeGrafter"/>
</dbReference>
<dbReference type="Proteomes" id="UP000027583">
    <property type="component" value="Unassembled WGS sequence"/>
</dbReference>
<organism evidence="1 2">
    <name type="scientific">Asaia bogorensis</name>
    <dbReference type="NCBI Taxonomy" id="91915"/>
    <lineage>
        <taxon>Bacteria</taxon>
        <taxon>Pseudomonadati</taxon>
        <taxon>Pseudomonadota</taxon>
        <taxon>Alphaproteobacteria</taxon>
        <taxon>Acetobacterales</taxon>
        <taxon>Acetobacteraceae</taxon>
        <taxon>Asaia</taxon>
    </lineage>
</organism>
<dbReference type="Gene3D" id="3.30.1240.10">
    <property type="match status" value="1"/>
</dbReference>
<dbReference type="Gene3D" id="3.40.50.1000">
    <property type="entry name" value="HAD superfamily/HAD-like"/>
    <property type="match status" value="1"/>
</dbReference>
<reference evidence="1 2" key="2">
    <citation type="journal article" date="2014" name="PLoS ONE">
        <title>Evolution of mitochondria reconstructed from the energy metabolism of living bacteria.</title>
        <authorList>
            <person name="Degli Esposti M."/>
            <person name="Chouaia B."/>
            <person name="Comandatore F."/>
            <person name="Crotti E."/>
            <person name="Sassera D."/>
            <person name="Lievens P.M."/>
            <person name="Daffonchio D."/>
            <person name="Bandi C."/>
        </authorList>
    </citation>
    <scope>NUCLEOTIDE SEQUENCE [LARGE SCALE GENOMIC DNA]</scope>
    <source>
        <strain evidence="1 2">SF2.1</strain>
    </source>
</reference>
<evidence type="ECO:0000313" key="1">
    <source>
        <dbReference type="EMBL" id="CDG39490.1"/>
    </source>
</evidence>
<dbReference type="CDD" id="cd07516">
    <property type="entry name" value="HAD_Pase"/>
    <property type="match status" value="1"/>
</dbReference>
<gene>
    <name evidence="1" type="ORF">ASAP_1445</name>
</gene>
<dbReference type="PROSITE" id="PS01228">
    <property type="entry name" value="COF_1"/>
    <property type="match status" value="1"/>
</dbReference>
<keyword evidence="1" id="KW-0378">Hydrolase</keyword>
<dbReference type="NCBIfam" id="TIGR00099">
    <property type="entry name" value="Cof-subfamily"/>
    <property type="match status" value="1"/>
</dbReference>
<name>A0A060QEX6_9PROT</name>
<reference evidence="1 2" key="1">
    <citation type="journal article" date="2014" name="Genome Biol. Evol.">
        <title>Acetic acid bacteria genomes reveal functional traits for adaptation to life in insect guts.</title>
        <authorList>
            <person name="Chouaia B."/>
            <person name="Gaiarsa S."/>
            <person name="Crotti E."/>
            <person name="Comandatore F."/>
            <person name="Degli Esposti M."/>
            <person name="Ricci I."/>
            <person name="Alma A."/>
            <person name="Favia G."/>
            <person name="Bandi C."/>
            <person name="Daffonchio D."/>
        </authorList>
    </citation>
    <scope>NUCLEOTIDE SEQUENCE [LARGE SCALE GENOMIC DNA]</scope>
    <source>
        <strain evidence="1 2">SF2.1</strain>
    </source>
</reference>
<dbReference type="InterPro" id="IPR006379">
    <property type="entry name" value="HAD-SF_hydro_IIB"/>
</dbReference>
<dbReference type="EMBL" id="CBLX010000009">
    <property type="protein sequence ID" value="CDG39490.1"/>
    <property type="molecule type" value="Genomic_DNA"/>
</dbReference>
<dbReference type="InterPro" id="IPR036412">
    <property type="entry name" value="HAD-like_sf"/>
</dbReference>
<dbReference type="InterPro" id="IPR023214">
    <property type="entry name" value="HAD_sf"/>
</dbReference>
<dbReference type="RefSeq" id="WP_023977323.1">
    <property type="nucleotide sequence ID" value="NZ_CBLX010000009.1"/>
</dbReference>
<dbReference type="PANTHER" id="PTHR10000:SF8">
    <property type="entry name" value="HAD SUPERFAMILY HYDROLASE-LIKE, TYPE 3"/>
    <property type="match status" value="1"/>
</dbReference>
<dbReference type="eggNOG" id="COG0561">
    <property type="taxonomic scope" value="Bacteria"/>
</dbReference>
<proteinExistence type="predicted"/>
<evidence type="ECO:0000313" key="2">
    <source>
        <dbReference type="Proteomes" id="UP000027583"/>
    </source>
</evidence>